<feature type="domain" description="Fibronectin type-III" evidence="13">
    <location>
        <begin position="361"/>
        <end position="446"/>
    </location>
</feature>
<name>A0AAU8G1J6_9MICO</name>
<dbReference type="Pfam" id="PF00553">
    <property type="entry name" value="CBM_2"/>
    <property type="match status" value="1"/>
</dbReference>
<evidence type="ECO:0000256" key="9">
    <source>
        <dbReference type="ARBA" id="ARBA00023326"/>
    </source>
</evidence>
<dbReference type="Gene3D" id="3.20.20.80">
    <property type="entry name" value="Glycosidases"/>
    <property type="match status" value="1"/>
</dbReference>
<dbReference type="SMART" id="SM00633">
    <property type="entry name" value="Glyco_10"/>
    <property type="match status" value="1"/>
</dbReference>
<evidence type="ECO:0000256" key="6">
    <source>
        <dbReference type="ARBA" id="ARBA00023001"/>
    </source>
</evidence>
<dbReference type="Gene3D" id="2.60.40.10">
    <property type="entry name" value="Immunoglobulins"/>
    <property type="match status" value="1"/>
</dbReference>
<dbReference type="InterPro" id="IPR012291">
    <property type="entry name" value="CBM2_carb-bd_dom_sf"/>
</dbReference>
<dbReference type="GO" id="GO:0045493">
    <property type="term" value="P:xylan catabolic process"/>
    <property type="evidence" value="ECO:0007669"/>
    <property type="project" value="UniProtKB-KW"/>
</dbReference>
<evidence type="ECO:0000259" key="14">
    <source>
        <dbReference type="PROSITE" id="PS51173"/>
    </source>
</evidence>
<keyword evidence="4 12" id="KW-0732">Signal</keyword>
<feature type="domain" description="GH10" evidence="15">
    <location>
        <begin position="32"/>
        <end position="344"/>
    </location>
</feature>
<dbReference type="AlphaFoldDB" id="A0AAU8G1J6"/>
<accession>A0AAU8G1J6</accession>
<evidence type="ECO:0000256" key="4">
    <source>
        <dbReference type="ARBA" id="ARBA00022729"/>
    </source>
</evidence>
<feature type="signal peptide" evidence="12">
    <location>
        <begin position="1"/>
        <end position="33"/>
    </location>
</feature>
<dbReference type="PROSITE" id="PS00561">
    <property type="entry name" value="CBM2_A"/>
    <property type="match status" value="1"/>
</dbReference>
<dbReference type="GO" id="GO:0030245">
    <property type="term" value="P:cellulose catabolic process"/>
    <property type="evidence" value="ECO:0007669"/>
    <property type="project" value="UniProtKB-KW"/>
</dbReference>
<reference evidence="16" key="1">
    <citation type="submission" date="2024-06" db="EMBL/GenBank/DDBJ databases">
        <title>Complete genome sequence of the cellulolytic actinobacterium, Cellulosimicrobium ES-005.</title>
        <authorList>
            <person name="Matthews C.T."/>
            <person name="Underwood K.D."/>
            <person name="Ghanchi K.M."/>
            <person name="Fields S.D."/>
            <person name="Gardner S.G."/>
        </authorList>
    </citation>
    <scope>NUCLEOTIDE SEQUENCE</scope>
    <source>
        <strain evidence="16">ES-005</strain>
    </source>
</reference>
<dbReference type="PANTHER" id="PTHR31490:SF88">
    <property type="entry name" value="BETA-XYLANASE"/>
    <property type="match status" value="1"/>
</dbReference>
<evidence type="ECO:0000256" key="3">
    <source>
        <dbReference type="ARBA" id="ARBA00022651"/>
    </source>
</evidence>
<dbReference type="InterPro" id="IPR001000">
    <property type="entry name" value="GH10_dom"/>
</dbReference>
<organism evidence="16">
    <name type="scientific">Cellulosimicrobium sp. ES-005</name>
    <dbReference type="NCBI Taxonomy" id="3163031"/>
    <lineage>
        <taxon>Bacteria</taxon>
        <taxon>Bacillati</taxon>
        <taxon>Actinomycetota</taxon>
        <taxon>Actinomycetes</taxon>
        <taxon>Micrococcales</taxon>
        <taxon>Promicromonosporaceae</taxon>
        <taxon>Cellulosimicrobium</taxon>
    </lineage>
</organism>
<dbReference type="SUPFAM" id="SSF51445">
    <property type="entry name" value="(Trans)glycosidases"/>
    <property type="match status" value="1"/>
</dbReference>
<dbReference type="SMART" id="SM00060">
    <property type="entry name" value="FN3"/>
    <property type="match status" value="1"/>
</dbReference>
<dbReference type="PANTHER" id="PTHR31490">
    <property type="entry name" value="GLYCOSYL HYDROLASE"/>
    <property type="match status" value="1"/>
</dbReference>
<feature type="active site" description="Nucleophile" evidence="10">
    <location>
        <position position="266"/>
    </location>
</feature>
<dbReference type="FunFam" id="2.60.40.10:FF:001114">
    <property type="entry name" value="Chitinase A1"/>
    <property type="match status" value="1"/>
</dbReference>
<gene>
    <name evidence="16" type="ORF">ABRQ22_21160</name>
</gene>
<comment type="catalytic activity">
    <reaction evidence="1 11">
        <text>Endohydrolysis of (1-&gt;4)-beta-D-xylosidic linkages in xylans.</text>
        <dbReference type="EC" id="3.2.1.8"/>
    </reaction>
</comment>
<dbReference type="InterPro" id="IPR036116">
    <property type="entry name" value="FN3_sf"/>
</dbReference>
<dbReference type="InterPro" id="IPR031158">
    <property type="entry name" value="GH10_AS"/>
</dbReference>
<dbReference type="PROSITE" id="PS51760">
    <property type="entry name" value="GH10_2"/>
    <property type="match status" value="1"/>
</dbReference>
<keyword evidence="8 11" id="KW-0326">Glycosidase</keyword>
<dbReference type="PROSITE" id="PS00591">
    <property type="entry name" value="GH10_1"/>
    <property type="match status" value="1"/>
</dbReference>
<evidence type="ECO:0000256" key="8">
    <source>
        <dbReference type="ARBA" id="ARBA00023295"/>
    </source>
</evidence>
<evidence type="ECO:0000256" key="10">
    <source>
        <dbReference type="PROSITE-ProRule" id="PRU10061"/>
    </source>
</evidence>
<dbReference type="InterPro" id="IPR017853">
    <property type="entry name" value="GH"/>
</dbReference>
<feature type="domain" description="CBM2" evidence="14">
    <location>
        <begin position="447"/>
        <end position="556"/>
    </location>
</feature>
<dbReference type="PROSITE" id="PS51173">
    <property type="entry name" value="CBM2"/>
    <property type="match status" value="1"/>
</dbReference>
<evidence type="ECO:0000313" key="16">
    <source>
        <dbReference type="EMBL" id="XCH30025.1"/>
    </source>
</evidence>
<dbReference type="SMART" id="SM00637">
    <property type="entry name" value="CBD_II"/>
    <property type="match status" value="1"/>
</dbReference>
<dbReference type="InterPro" id="IPR001919">
    <property type="entry name" value="CBD2"/>
</dbReference>
<feature type="chain" id="PRO_5044020611" description="Beta-xylanase" evidence="12">
    <location>
        <begin position="34"/>
        <end position="556"/>
    </location>
</feature>
<dbReference type="RefSeq" id="WP_353708082.1">
    <property type="nucleotide sequence ID" value="NZ_CP159290.1"/>
</dbReference>
<evidence type="ECO:0000259" key="13">
    <source>
        <dbReference type="PROSITE" id="PS50853"/>
    </source>
</evidence>
<evidence type="ECO:0000256" key="1">
    <source>
        <dbReference type="ARBA" id="ARBA00000681"/>
    </source>
</evidence>
<keyword evidence="9 11" id="KW-0624">Polysaccharide degradation</keyword>
<dbReference type="InterPro" id="IPR013783">
    <property type="entry name" value="Ig-like_fold"/>
</dbReference>
<dbReference type="InterPro" id="IPR008965">
    <property type="entry name" value="CBM2/CBM3_carb-bd_dom_sf"/>
</dbReference>
<dbReference type="GO" id="GO:0030247">
    <property type="term" value="F:polysaccharide binding"/>
    <property type="evidence" value="ECO:0007669"/>
    <property type="project" value="UniProtKB-UniRule"/>
</dbReference>
<comment type="similarity">
    <text evidence="2 11">Belongs to the glycosyl hydrolase 10 (cellulase F) family.</text>
</comment>
<sequence length="556" mass="58172">MTRTIWRRPLATTLATTALVAATVLPVATTATAATEPLGDAAARHGKTVGFALDPGRLSESGYRAVADREFSLVVGENAMKWDATEPARGSFSWGAADQVASYAAAQGADLYGHTLVWHQQLPGWVQGLTGTELRTAMTDHVSAVAGHFAGDVEAWDVVNEAFEDDGSRRQSVFQQRLGDGYIEDAFRAARAADPDADLCLNDYSTDGINAKSTAIYDLVADFKARGVPIDCVGFQAHLIVGQVPSTLTQNLRRFADLGVDVRITELDIRMNTPADAQKLAQQASDYAKVFQACLDVDRCTGVTLWGITDRYSWIPGVFPGQGAALVWDDAYAPKPAYAAIAEVLGARDDGPGGDEQAPSAPTGLRVTGTTTSSISLAWNASTDDVGVAGYRVFRDGTQVAEVAATSFTDTGLAAGTAHVYAVRAVDAAGNLSATSGTVTGETEEGGGEPTGTCTVAYTASSWNTGFTGSIRITNDSTTALHGWTLRFAFPDGQTVQQGWSAQYAQQGSTVTVTPAPWNTTLGAGASVDIGFNGAHSGINTEPTSFTLDGAACEVA</sequence>
<evidence type="ECO:0000256" key="2">
    <source>
        <dbReference type="ARBA" id="ARBA00007495"/>
    </source>
</evidence>
<keyword evidence="5 11" id="KW-0378">Hydrolase</keyword>
<keyword evidence="3" id="KW-0858">Xylan degradation</keyword>
<dbReference type="Pfam" id="PF00041">
    <property type="entry name" value="fn3"/>
    <property type="match status" value="1"/>
</dbReference>
<evidence type="ECO:0000256" key="12">
    <source>
        <dbReference type="SAM" id="SignalP"/>
    </source>
</evidence>
<dbReference type="EC" id="3.2.1.8" evidence="11"/>
<proteinExistence type="inferred from homology"/>
<keyword evidence="6" id="KW-0136">Cellulose degradation</keyword>
<dbReference type="GO" id="GO:0031176">
    <property type="term" value="F:endo-1,4-beta-xylanase activity"/>
    <property type="evidence" value="ECO:0007669"/>
    <property type="project" value="UniProtKB-EC"/>
</dbReference>
<evidence type="ECO:0000256" key="7">
    <source>
        <dbReference type="ARBA" id="ARBA00023277"/>
    </source>
</evidence>
<dbReference type="Gene3D" id="2.60.40.290">
    <property type="match status" value="1"/>
</dbReference>
<keyword evidence="7 11" id="KW-0119">Carbohydrate metabolism</keyword>
<dbReference type="InterPro" id="IPR003961">
    <property type="entry name" value="FN3_dom"/>
</dbReference>
<dbReference type="InterPro" id="IPR044846">
    <property type="entry name" value="GH10"/>
</dbReference>
<dbReference type="CDD" id="cd00063">
    <property type="entry name" value="FN3"/>
    <property type="match status" value="1"/>
</dbReference>
<dbReference type="EMBL" id="CP159290">
    <property type="protein sequence ID" value="XCH30025.1"/>
    <property type="molecule type" value="Genomic_DNA"/>
</dbReference>
<dbReference type="SUPFAM" id="SSF49384">
    <property type="entry name" value="Carbohydrate-binding domain"/>
    <property type="match status" value="1"/>
</dbReference>
<dbReference type="PRINTS" id="PR00134">
    <property type="entry name" value="GLHYDRLASE10"/>
</dbReference>
<dbReference type="SUPFAM" id="SSF49265">
    <property type="entry name" value="Fibronectin type III"/>
    <property type="match status" value="1"/>
</dbReference>
<dbReference type="Pfam" id="PF00331">
    <property type="entry name" value="Glyco_hydro_10"/>
    <property type="match status" value="1"/>
</dbReference>
<evidence type="ECO:0000256" key="11">
    <source>
        <dbReference type="RuleBase" id="RU361174"/>
    </source>
</evidence>
<evidence type="ECO:0000256" key="5">
    <source>
        <dbReference type="ARBA" id="ARBA00022801"/>
    </source>
</evidence>
<protein>
    <recommendedName>
        <fullName evidence="11">Beta-xylanase</fullName>
        <ecNumber evidence="11">3.2.1.8</ecNumber>
    </recommendedName>
</protein>
<evidence type="ECO:0000259" key="15">
    <source>
        <dbReference type="PROSITE" id="PS51760"/>
    </source>
</evidence>
<dbReference type="InterPro" id="IPR018366">
    <property type="entry name" value="CBM2_CS"/>
</dbReference>
<dbReference type="PROSITE" id="PS50853">
    <property type="entry name" value="FN3"/>
    <property type="match status" value="1"/>
</dbReference>